<dbReference type="AlphaFoldDB" id="A0A0R3WWZ4"/>
<organism evidence="1">
    <name type="scientific">Hydatigena taeniaeformis</name>
    <name type="common">Feline tapeworm</name>
    <name type="synonym">Taenia taeniaeformis</name>
    <dbReference type="NCBI Taxonomy" id="6205"/>
    <lineage>
        <taxon>Eukaryota</taxon>
        <taxon>Metazoa</taxon>
        <taxon>Spiralia</taxon>
        <taxon>Lophotrochozoa</taxon>
        <taxon>Platyhelminthes</taxon>
        <taxon>Cestoda</taxon>
        <taxon>Eucestoda</taxon>
        <taxon>Cyclophyllidea</taxon>
        <taxon>Taeniidae</taxon>
        <taxon>Hydatigera</taxon>
    </lineage>
</organism>
<dbReference type="WBParaSite" id="TTAC_0000528401-mRNA-1">
    <property type="protein sequence ID" value="TTAC_0000528401-mRNA-1"/>
    <property type="gene ID" value="TTAC_0000528401"/>
</dbReference>
<name>A0A0R3WWZ4_HYDTA</name>
<protein>
    <submittedName>
        <fullName evidence="1">Integron gene cassette protein</fullName>
    </submittedName>
</protein>
<accession>A0A0R3WWZ4</accession>
<reference evidence="1" key="1">
    <citation type="submission" date="2017-02" db="UniProtKB">
        <authorList>
            <consortium name="WormBaseParasite"/>
        </authorList>
    </citation>
    <scope>IDENTIFICATION</scope>
</reference>
<proteinExistence type="predicted"/>
<evidence type="ECO:0000313" key="1">
    <source>
        <dbReference type="WBParaSite" id="TTAC_0000528401-mRNA-1"/>
    </source>
</evidence>
<sequence>LHHQHHVSPEKAPTVQGRVSAPLKGHRHLCHHVHQRIRPGRIDSNFLMKTLFHRHRRLTVGRELMCGVASMIPRVVKGLIRTTS</sequence>